<comment type="caution">
    <text evidence="9">Lacks conserved residue(s) required for the propagation of feature annotation.</text>
</comment>
<dbReference type="RefSeq" id="WP_014682092.1">
    <property type="nucleotide sequence ID" value="NC_017770.1"/>
</dbReference>
<dbReference type="Pfam" id="PF02581">
    <property type="entry name" value="TMP-TENI"/>
    <property type="match status" value="1"/>
</dbReference>
<feature type="binding site" evidence="9">
    <location>
        <position position="61"/>
    </location>
    <ligand>
        <name>Mg(2+)</name>
        <dbReference type="ChEBI" id="CHEBI:18420"/>
    </ligand>
</feature>
<comment type="similarity">
    <text evidence="9 10">Belongs to the thiamine-phosphate synthase family.</text>
</comment>
<dbReference type="HOGENOM" id="CLU_018272_3_2_10"/>
<keyword evidence="4 9" id="KW-0460">Magnesium</keyword>
<dbReference type="GO" id="GO:0009228">
    <property type="term" value="P:thiamine biosynthetic process"/>
    <property type="evidence" value="ECO:0007669"/>
    <property type="project" value="UniProtKB-KW"/>
</dbReference>
<dbReference type="UniPathway" id="UPA00060">
    <property type="reaction ID" value="UER00141"/>
</dbReference>
<dbReference type="InterPro" id="IPR036206">
    <property type="entry name" value="ThiamineP_synth_sf"/>
</dbReference>
<dbReference type="PANTHER" id="PTHR20857:SF15">
    <property type="entry name" value="THIAMINE-PHOSPHATE SYNTHASE"/>
    <property type="match status" value="1"/>
</dbReference>
<gene>
    <name evidence="9" type="primary">thiE</name>
    <name evidence="13" type="ordered locus">Solca_3872</name>
</gene>
<dbReference type="SUPFAM" id="SSF51391">
    <property type="entry name" value="Thiamin phosphate synthase"/>
    <property type="match status" value="1"/>
</dbReference>
<comment type="catalytic activity">
    <reaction evidence="8 9 10">
        <text>2-[(2R,5Z)-2-carboxy-4-methylthiazol-5(2H)-ylidene]ethyl phosphate + 4-amino-2-methyl-5-(diphosphooxymethyl)pyrimidine + 2 H(+) = thiamine phosphate + CO2 + diphosphate</text>
        <dbReference type="Rhea" id="RHEA:47844"/>
        <dbReference type="ChEBI" id="CHEBI:15378"/>
        <dbReference type="ChEBI" id="CHEBI:16526"/>
        <dbReference type="ChEBI" id="CHEBI:33019"/>
        <dbReference type="ChEBI" id="CHEBI:37575"/>
        <dbReference type="ChEBI" id="CHEBI:57841"/>
        <dbReference type="ChEBI" id="CHEBI:62899"/>
        <dbReference type="EC" id="2.5.1.3"/>
    </reaction>
</comment>
<dbReference type="EMBL" id="CP003349">
    <property type="protein sequence ID" value="AFD08869.1"/>
    <property type="molecule type" value="Genomic_DNA"/>
</dbReference>
<reference evidence="13" key="1">
    <citation type="submission" date="2012-02" db="EMBL/GenBank/DDBJ databases">
        <title>The complete genome of Solitalea canadensis DSM 3403.</title>
        <authorList>
            <consortium name="US DOE Joint Genome Institute (JGI-PGF)"/>
            <person name="Lucas S."/>
            <person name="Copeland A."/>
            <person name="Lapidus A."/>
            <person name="Glavina del Rio T."/>
            <person name="Dalin E."/>
            <person name="Tice H."/>
            <person name="Bruce D."/>
            <person name="Goodwin L."/>
            <person name="Pitluck S."/>
            <person name="Peters L."/>
            <person name="Ovchinnikova G."/>
            <person name="Lu M."/>
            <person name="Kyrpides N."/>
            <person name="Mavromatis K."/>
            <person name="Ivanova N."/>
            <person name="Brettin T."/>
            <person name="Detter J.C."/>
            <person name="Han C."/>
            <person name="Larimer F."/>
            <person name="Land M."/>
            <person name="Hauser L."/>
            <person name="Markowitz V."/>
            <person name="Cheng J.-F."/>
            <person name="Hugenholtz P."/>
            <person name="Woyke T."/>
            <person name="Wu D."/>
            <person name="Spring S."/>
            <person name="Schroeder M."/>
            <person name="Kopitz M."/>
            <person name="Brambilla E."/>
            <person name="Klenk H.-P."/>
            <person name="Eisen J.A."/>
        </authorList>
    </citation>
    <scope>NUCLEOTIDE SEQUENCE</scope>
    <source>
        <strain evidence="13">DSM 3403</strain>
    </source>
</reference>
<dbReference type="InterPro" id="IPR034291">
    <property type="entry name" value="TMP_synthase"/>
</dbReference>
<feature type="binding site" evidence="9">
    <location>
        <position position="161"/>
    </location>
    <ligand>
        <name>2-[(2R,5Z)-2-carboxy-4-methylthiazol-5(2H)-ylidene]ethyl phosphate</name>
        <dbReference type="ChEBI" id="CHEBI:62899"/>
    </ligand>
</feature>
<dbReference type="OrthoDB" id="9812206at2"/>
<keyword evidence="5 9" id="KW-0784">Thiamine biosynthesis</keyword>
<dbReference type="GO" id="GO:0009229">
    <property type="term" value="P:thiamine diphosphate biosynthetic process"/>
    <property type="evidence" value="ECO:0007669"/>
    <property type="project" value="UniProtKB-UniRule"/>
</dbReference>
<evidence type="ECO:0000256" key="8">
    <source>
        <dbReference type="ARBA" id="ARBA00047883"/>
    </source>
</evidence>
<organism evidence="13 14">
    <name type="scientific">Solitalea canadensis (strain ATCC 29591 / DSM 3403 / JCM 21819 / LMG 8368 / NBRC 15130 / NCIMB 12057 / USAM 9D)</name>
    <name type="common">Flexibacter canadensis</name>
    <dbReference type="NCBI Taxonomy" id="929556"/>
    <lineage>
        <taxon>Bacteria</taxon>
        <taxon>Pseudomonadati</taxon>
        <taxon>Bacteroidota</taxon>
        <taxon>Sphingobacteriia</taxon>
        <taxon>Sphingobacteriales</taxon>
        <taxon>Sphingobacteriaceae</taxon>
        <taxon>Solitalea</taxon>
    </lineage>
</organism>
<dbReference type="HAMAP" id="MF_00097">
    <property type="entry name" value="TMP_synthase"/>
    <property type="match status" value="1"/>
</dbReference>
<dbReference type="STRING" id="929556.Solca_3872"/>
<evidence type="ECO:0000259" key="12">
    <source>
        <dbReference type="Pfam" id="PF02581"/>
    </source>
</evidence>
<dbReference type="AlphaFoldDB" id="H8KLI2"/>
<feature type="binding site" evidence="9">
    <location>
        <begin position="28"/>
        <end position="32"/>
    </location>
    <ligand>
        <name>4-amino-2-methyl-5-(diphosphooxymethyl)pyrimidine</name>
        <dbReference type="ChEBI" id="CHEBI:57841"/>
    </ligand>
</feature>
<comment type="pathway">
    <text evidence="1 9 11">Cofactor biosynthesis; thiamine diphosphate biosynthesis; thiamine phosphate from 4-amino-2-methyl-5-diphosphomethylpyrimidine and 4-methyl-5-(2-phosphoethyl)-thiazole: step 1/1.</text>
</comment>
<comment type="catalytic activity">
    <reaction evidence="6 9 10">
        <text>4-methyl-5-(2-phosphooxyethyl)-thiazole + 4-amino-2-methyl-5-(diphosphooxymethyl)pyrimidine + H(+) = thiamine phosphate + diphosphate</text>
        <dbReference type="Rhea" id="RHEA:22328"/>
        <dbReference type="ChEBI" id="CHEBI:15378"/>
        <dbReference type="ChEBI" id="CHEBI:33019"/>
        <dbReference type="ChEBI" id="CHEBI:37575"/>
        <dbReference type="ChEBI" id="CHEBI:57841"/>
        <dbReference type="ChEBI" id="CHEBI:58296"/>
        <dbReference type="EC" id="2.5.1.3"/>
    </reaction>
</comment>
<evidence type="ECO:0000313" key="14">
    <source>
        <dbReference type="Proteomes" id="UP000007590"/>
    </source>
</evidence>
<keyword evidence="2 9" id="KW-0808">Transferase</keyword>
<dbReference type="InterPro" id="IPR022998">
    <property type="entry name" value="ThiamineP_synth_TenI"/>
</dbReference>
<feature type="binding site" evidence="9">
    <location>
        <position position="60"/>
    </location>
    <ligand>
        <name>4-amino-2-methyl-5-(diphosphooxymethyl)pyrimidine</name>
        <dbReference type="ChEBI" id="CHEBI:57841"/>
    </ligand>
</feature>
<feature type="binding site" evidence="9">
    <location>
        <begin position="125"/>
        <end position="127"/>
    </location>
    <ligand>
        <name>2-[(2R,5Z)-2-carboxy-4-methylthiazol-5(2H)-ylidene]ethyl phosphate</name>
        <dbReference type="ChEBI" id="CHEBI:62899"/>
    </ligand>
</feature>
<keyword evidence="14" id="KW-1185">Reference proteome</keyword>
<accession>H8KLI2</accession>
<keyword evidence="3 9" id="KW-0479">Metal-binding</keyword>
<dbReference type="CDD" id="cd00564">
    <property type="entry name" value="TMP_TenI"/>
    <property type="match status" value="1"/>
</dbReference>
<dbReference type="NCBIfam" id="NF000736">
    <property type="entry name" value="PRK00043.2-3"/>
    <property type="match status" value="1"/>
</dbReference>
<dbReference type="NCBIfam" id="TIGR00693">
    <property type="entry name" value="thiE"/>
    <property type="match status" value="1"/>
</dbReference>
<evidence type="ECO:0000256" key="4">
    <source>
        <dbReference type="ARBA" id="ARBA00022842"/>
    </source>
</evidence>
<comment type="catalytic activity">
    <reaction evidence="7 9 10">
        <text>2-(2-carboxy-4-methylthiazol-5-yl)ethyl phosphate + 4-amino-2-methyl-5-(diphosphooxymethyl)pyrimidine + 2 H(+) = thiamine phosphate + CO2 + diphosphate</text>
        <dbReference type="Rhea" id="RHEA:47848"/>
        <dbReference type="ChEBI" id="CHEBI:15378"/>
        <dbReference type="ChEBI" id="CHEBI:16526"/>
        <dbReference type="ChEBI" id="CHEBI:33019"/>
        <dbReference type="ChEBI" id="CHEBI:37575"/>
        <dbReference type="ChEBI" id="CHEBI:57841"/>
        <dbReference type="ChEBI" id="CHEBI:62890"/>
        <dbReference type="EC" id="2.5.1.3"/>
    </reaction>
</comment>
<evidence type="ECO:0000256" key="10">
    <source>
        <dbReference type="RuleBase" id="RU003826"/>
    </source>
</evidence>
<feature type="binding site" evidence="9">
    <location>
        <position position="80"/>
    </location>
    <ligand>
        <name>Mg(2+)</name>
        <dbReference type="ChEBI" id="CHEBI:18420"/>
    </ligand>
</feature>
<name>H8KLI2_SOLCM</name>
<evidence type="ECO:0000313" key="13">
    <source>
        <dbReference type="EMBL" id="AFD08869.1"/>
    </source>
</evidence>
<feature type="domain" description="Thiamine phosphate synthase/TenI" evidence="12">
    <location>
        <begin position="12"/>
        <end position="184"/>
    </location>
</feature>
<proteinExistence type="inferred from homology"/>
<dbReference type="InterPro" id="IPR013785">
    <property type="entry name" value="Aldolase_TIM"/>
</dbReference>
<dbReference type="GO" id="GO:0005737">
    <property type="term" value="C:cytoplasm"/>
    <property type="evidence" value="ECO:0007669"/>
    <property type="project" value="TreeGrafter"/>
</dbReference>
<evidence type="ECO:0000256" key="6">
    <source>
        <dbReference type="ARBA" id="ARBA00047334"/>
    </source>
</evidence>
<dbReference type="EC" id="2.5.1.3" evidence="9"/>
<evidence type="ECO:0000256" key="3">
    <source>
        <dbReference type="ARBA" id="ARBA00022723"/>
    </source>
</evidence>
<dbReference type="Gene3D" id="3.20.20.70">
    <property type="entry name" value="Aldolase class I"/>
    <property type="match status" value="1"/>
</dbReference>
<dbReference type="Proteomes" id="UP000007590">
    <property type="component" value="Chromosome"/>
</dbReference>
<feature type="binding site" evidence="9">
    <location>
        <position position="128"/>
    </location>
    <ligand>
        <name>4-amino-2-methyl-5-(diphosphooxymethyl)pyrimidine</name>
        <dbReference type="ChEBI" id="CHEBI:57841"/>
    </ligand>
</feature>
<evidence type="ECO:0000256" key="9">
    <source>
        <dbReference type="HAMAP-Rule" id="MF_00097"/>
    </source>
</evidence>
<dbReference type="PANTHER" id="PTHR20857">
    <property type="entry name" value="THIAMINE-PHOSPHATE PYROPHOSPHORYLASE"/>
    <property type="match status" value="1"/>
</dbReference>
<dbReference type="eggNOG" id="COG0352">
    <property type="taxonomic scope" value="Bacteria"/>
</dbReference>
<evidence type="ECO:0000256" key="7">
    <source>
        <dbReference type="ARBA" id="ARBA00047851"/>
    </source>
</evidence>
<evidence type="ECO:0000256" key="11">
    <source>
        <dbReference type="RuleBase" id="RU004253"/>
    </source>
</evidence>
<evidence type="ECO:0000256" key="5">
    <source>
        <dbReference type="ARBA" id="ARBA00022977"/>
    </source>
</evidence>
<comment type="function">
    <text evidence="9">Condenses 4-methyl-5-(beta-hydroxyethyl)thiazole monophosphate (THZ-P) and 2-methyl-4-amino-5-hydroxymethyl pyrimidine pyrophosphate (HMP-PP) to form thiamine monophosphate (TMP).</text>
</comment>
<comment type="cofactor">
    <cofactor evidence="9">
        <name>Mg(2+)</name>
        <dbReference type="ChEBI" id="CHEBI:18420"/>
    </cofactor>
    <text evidence="9">Binds 1 Mg(2+) ion per subunit.</text>
</comment>
<evidence type="ECO:0000256" key="2">
    <source>
        <dbReference type="ARBA" id="ARBA00022679"/>
    </source>
</evidence>
<evidence type="ECO:0000256" key="1">
    <source>
        <dbReference type="ARBA" id="ARBA00005165"/>
    </source>
</evidence>
<sequence length="217" mass="23911">MKIDKLQYICTTAAQAEDACRSGIKWIQLRLKNTPFPEWKQVALDIQAVCKKYGATFIVNDHVHLAKEINADGVHLGKEDMPPAEAREILGDAFIIGSTANTIEDIEQLTVALPDYIGLGPYRFTSTKEKLSPILGLNGYQTILKRCEERKIHIPVIAIGGLQPEDLPDLMKTGVWGIAVSGTITHAENREVLIKKLLALSTTTELLTVHPSETPTT</sequence>
<dbReference type="GO" id="GO:0004789">
    <property type="term" value="F:thiamine-phosphate diphosphorylase activity"/>
    <property type="evidence" value="ECO:0007669"/>
    <property type="project" value="UniProtKB-UniRule"/>
</dbReference>
<feature type="binding site" evidence="9">
    <location>
        <position position="99"/>
    </location>
    <ligand>
        <name>4-amino-2-methyl-5-(diphosphooxymethyl)pyrimidine</name>
        <dbReference type="ChEBI" id="CHEBI:57841"/>
    </ligand>
</feature>
<dbReference type="KEGG" id="scn:Solca_3872"/>
<dbReference type="GO" id="GO:0000287">
    <property type="term" value="F:magnesium ion binding"/>
    <property type="evidence" value="ECO:0007669"/>
    <property type="project" value="UniProtKB-UniRule"/>
</dbReference>
<protein>
    <recommendedName>
        <fullName evidence="9">Thiamine-phosphate synthase</fullName>
        <shortName evidence="9">TP synthase</shortName>
        <shortName evidence="9">TPS</shortName>
        <ecNumber evidence="9">2.5.1.3</ecNumber>
    </recommendedName>
    <alternativeName>
        <fullName evidence="9">Thiamine-phosphate pyrophosphorylase</fullName>
        <shortName evidence="9">TMP pyrophosphorylase</shortName>
        <shortName evidence="9">TMP-PPase</shortName>
    </alternativeName>
</protein>